<dbReference type="SMART" id="SM00849">
    <property type="entry name" value="Lactamase_B"/>
    <property type="match status" value="1"/>
</dbReference>
<dbReference type="InterPro" id="IPR050855">
    <property type="entry name" value="NDM-1-like"/>
</dbReference>
<reference evidence="2 3" key="1">
    <citation type="submission" date="2019-08" db="EMBL/GenBank/DDBJ databases">
        <authorList>
            <person name="Lei W."/>
        </authorList>
    </citation>
    <scope>NUCLEOTIDE SEQUENCE [LARGE SCALE GENOMIC DNA]</scope>
    <source>
        <strain evidence="2 3">CCUG 66496</strain>
    </source>
</reference>
<dbReference type="InterPro" id="IPR036866">
    <property type="entry name" value="RibonucZ/Hydroxyglut_hydro"/>
</dbReference>
<dbReference type="OrthoDB" id="2273115at2"/>
<protein>
    <submittedName>
        <fullName evidence="2">MBL fold metallo-hydrolase</fullName>
    </submittedName>
</protein>
<proteinExistence type="predicted"/>
<dbReference type="Proteomes" id="UP000317430">
    <property type="component" value="Unassembled WGS sequence"/>
</dbReference>
<dbReference type="RefSeq" id="WP_146567410.1">
    <property type="nucleotide sequence ID" value="NZ_VOHL01000003.1"/>
</dbReference>
<dbReference type="InterPro" id="IPR001279">
    <property type="entry name" value="Metallo-B-lactamas"/>
</dbReference>
<dbReference type="AlphaFoldDB" id="A0A5C5SD28"/>
<name>A0A5C5SD28_9STRE</name>
<sequence length="269" mass="30161">MKHIQTNNYTITTFTSNDQSFLVTASLIEKEGHAFLINTGFTKSHAGEIVTYLKDNQLELDGIFLIHGDPDYYFGAEVIKAAFPEAIIQATKETQEHIVQKVLGKLAVWSKQLGTEAPVNIVLPQALEEKELIWRGQRFEMVGDSHRINLYDSKHQVLIGGIDTFDQAHVFLADSKTAEEMTAWLTHLEKIAELSIKHLIPSHSHPESNFDKSALVFTKNYLQKAIEVMETSSSSNDFMTAMNQAFPNLPNQGVLGLSSKVVMLEMPWG</sequence>
<organism evidence="2 3">
    <name type="scientific">Streptococcus cuniculipharyngis</name>
    <dbReference type="NCBI Taxonomy" id="1562651"/>
    <lineage>
        <taxon>Bacteria</taxon>
        <taxon>Bacillati</taxon>
        <taxon>Bacillota</taxon>
        <taxon>Bacilli</taxon>
        <taxon>Lactobacillales</taxon>
        <taxon>Streptococcaceae</taxon>
        <taxon>Streptococcus</taxon>
    </lineage>
</organism>
<dbReference type="Gene3D" id="3.60.15.10">
    <property type="entry name" value="Ribonuclease Z/Hydroxyacylglutathione hydrolase-like"/>
    <property type="match status" value="1"/>
</dbReference>
<dbReference type="EMBL" id="VOHL01000003">
    <property type="protein sequence ID" value="TWS97699.1"/>
    <property type="molecule type" value="Genomic_DNA"/>
</dbReference>
<gene>
    <name evidence="2" type="ORF">FRX57_05290</name>
</gene>
<dbReference type="PANTHER" id="PTHR42951:SF14">
    <property type="entry name" value="METALLO-BETA-LACTAMASE SUPERFAMILY PROTEIN"/>
    <property type="match status" value="1"/>
</dbReference>
<dbReference type="Pfam" id="PF00753">
    <property type="entry name" value="Lactamase_B"/>
    <property type="match status" value="1"/>
</dbReference>
<keyword evidence="3" id="KW-1185">Reference proteome</keyword>
<dbReference type="PANTHER" id="PTHR42951">
    <property type="entry name" value="METALLO-BETA-LACTAMASE DOMAIN-CONTAINING"/>
    <property type="match status" value="1"/>
</dbReference>
<accession>A0A5C5SD28</accession>
<evidence type="ECO:0000313" key="3">
    <source>
        <dbReference type="Proteomes" id="UP000317430"/>
    </source>
</evidence>
<evidence type="ECO:0000259" key="1">
    <source>
        <dbReference type="SMART" id="SM00849"/>
    </source>
</evidence>
<evidence type="ECO:0000313" key="2">
    <source>
        <dbReference type="EMBL" id="TWS97699.1"/>
    </source>
</evidence>
<dbReference type="GO" id="GO:0016787">
    <property type="term" value="F:hydrolase activity"/>
    <property type="evidence" value="ECO:0007669"/>
    <property type="project" value="UniProtKB-KW"/>
</dbReference>
<dbReference type="SUPFAM" id="SSF56281">
    <property type="entry name" value="Metallo-hydrolase/oxidoreductase"/>
    <property type="match status" value="1"/>
</dbReference>
<keyword evidence="2" id="KW-0378">Hydrolase</keyword>
<comment type="caution">
    <text evidence="2">The sequence shown here is derived from an EMBL/GenBank/DDBJ whole genome shotgun (WGS) entry which is preliminary data.</text>
</comment>
<feature type="domain" description="Metallo-beta-lactamase" evidence="1">
    <location>
        <begin position="22"/>
        <end position="203"/>
    </location>
</feature>